<feature type="transmembrane region" description="Helical" evidence="1">
    <location>
        <begin position="62"/>
        <end position="78"/>
    </location>
</feature>
<protein>
    <submittedName>
        <fullName evidence="2">Uncharacterized protein</fullName>
    </submittedName>
</protein>
<keyword evidence="1" id="KW-0472">Membrane</keyword>
<feature type="transmembrane region" description="Helical" evidence="1">
    <location>
        <begin position="128"/>
        <end position="149"/>
    </location>
</feature>
<feature type="transmembrane region" description="Helical" evidence="1">
    <location>
        <begin position="232"/>
        <end position="252"/>
    </location>
</feature>
<reference evidence="3" key="1">
    <citation type="submission" date="2017-06" db="EMBL/GenBank/DDBJ databases">
        <authorList>
            <person name="Cremers G."/>
        </authorList>
    </citation>
    <scope>NUCLEOTIDE SEQUENCE [LARGE SCALE GENOMIC DNA]</scope>
</reference>
<keyword evidence="1" id="KW-0812">Transmembrane</keyword>
<organism evidence="2 3">
    <name type="scientific">Candidatus Methanoperedens nitratireducens</name>
    <dbReference type="NCBI Taxonomy" id="1392998"/>
    <lineage>
        <taxon>Archaea</taxon>
        <taxon>Methanobacteriati</taxon>
        <taxon>Methanobacteriota</taxon>
        <taxon>Stenosarchaea group</taxon>
        <taxon>Methanomicrobia</taxon>
        <taxon>Methanosarcinales</taxon>
        <taxon>ANME-2 cluster</taxon>
        <taxon>Candidatus Methanoperedentaceae</taxon>
        <taxon>Candidatus Methanoperedens</taxon>
    </lineage>
</organism>
<name>A0A284VLS8_9EURY</name>
<feature type="transmembrane region" description="Helical" evidence="1">
    <location>
        <begin position="84"/>
        <end position="107"/>
    </location>
</feature>
<dbReference type="RefSeq" id="WP_096204419.1">
    <property type="nucleotide sequence ID" value="NZ_FZMP01000076.1"/>
</dbReference>
<accession>A0A284VLS8</accession>
<evidence type="ECO:0000313" key="2">
    <source>
        <dbReference type="EMBL" id="SNQ60169.1"/>
    </source>
</evidence>
<keyword evidence="1" id="KW-1133">Transmembrane helix</keyword>
<dbReference type="EMBL" id="FZMP01000076">
    <property type="protein sequence ID" value="SNQ60169.1"/>
    <property type="molecule type" value="Genomic_DNA"/>
</dbReference>
<feature type="transmembrane region" description="Helical" evidence="1">
    <location>
        <begin position="30"/>
        <end position="53"/>
    </location>
</feature>
<evidence type="ECO:0000313" key="3">
    <source>
        <dbReference type="Proteomes" id="UP000218615"/>
    </source>
</evidence>
<dbReference type="AlphaFoldDB" id="A0A284VLS8"/>
<feature type="transmembrane region" description="Helical" evidence="1">
    <location>
        <begin position="161"/>
        <end position="181"/>
    </location>
</feature>
<sequence length="271" mass="31319">MNPRLFLRIALPAIFGISITTLVLPRSLAGAYAINTMLISLIAAFLLSLKVAFSYERELKKVFLYLAFFILFLFFANLKQFWDLLYGVLGTYSYVSLIVAGIAYVFLIKACISILRITDFTRIHKKEWVAIFIMFALGNFIVLYFVLNYHFEFTVDMVTKILFRILDNTIVIMLLPVLFLYRNQSTEENKESVTFSIILIGIIISTIGDYVYEILSKVSYTELSSGFHTGTLLDSIYIMSYLLIGMGLYVHLNYYRWTIKKIDLDKLDLTF</sequence>
<evidence type="ECO:0000256" key="1">
    <source>
        <dbReference type="SAM" id="Phobius"/>
    </source>
</evidence>
<proteinExistence type="predicted"/>
<gene>
    <name evidence="2" type="ORF">MNV_1670003</name>
</gene>
<dbReference type="Proteomes" id="UP000218615">
    <property type="component" value="Unassembled WGS sequence"/>
</dbReference>
<feature type="transmembrane region" description="Helical" evidence="1">
    <location>
        <begin position="5"/>
        <end position="24"/>
    </location>
</feature>
<keyword evidence="3" id="KW-1185">Reference proteome</keyword>
<feature type="transmembrane region" description="Helical" evidence="1">
    <location>
        <begin position="193"/>
        <end position="212"/>
    </location>
</feature>